<proteinExistence type="predicted"/>
<organism evidence="3 4">
    <name type="scientific">Cognatilysobacter lacus</name>
    <dbReference type="NCBI Taxonomy" id="1643323"/>
    <lineage>
        <taxon>Bacteria</taxon>
        <taxon>Pseudomonadati</taxon>
        <taxon>Pseudomonadota</taxon>
        <taxon>Gammaproteobacteria</taxon>
        <taxon>Lysobacterales</taxon>
        <taxon>Lysobacteraceae</taxon>
        <taxon>Cognatilysobacter</taxon>
    </lineage>
</organism>
<comment type="caution">
    <text evidence="3">The sequence shown here is derived from an EMBL/GenBank/DDBJ whole genome shotgun (WGS) entry which is preliminary data.</text>
</comment>
<feature type="region of interest" description="Disordered" evidence="1">
    <location>
        <begin position="22"/>
        <end position="101"/>
    </location>
</feature>
<name>A0A5D8Z6W2_9GAMM</name>
<feature type="compositionally biased region" description="Low complexity" evidence="1">
    <location>
        <begin position="84"/>
        <end position="101"/>
    </location>
</feature>
<feature type="compositionally biased region" description="Low complexity" evidence="1">
    <location>
        <begin position="22"/>
        <end position="41"/>
    </location>
</feature>
<sequence length="101" mass="10340">MHRILFTAALLAVAPVCVHAQAAPTKAAPAKAASDAASPVPRRSHNPFGAAMLELTRAAREQATAQQATAKTPAHDAQTRKAPHATPATTTSPALADADRS</sequence>
<dbReference type="EMBL" id="VTRV01000066">
    <property type="protein sequence ID" value="TZF89862.1"/>
    <property type="molecule type" value="Genomic_DNA"/>
</dbReference>
<feature type="chain" id="PRO_5023131492" description="Secreted protein" evidence="2">
    <location>
        <begin position="23"/>
        <end position="101"/>
    </location>
</feature>
<gene>
    <name evidence="3" type="ORF">FW784_07620</name>
</gene>
<dbReference type="Proteomes" id="UP000323164">
    <property type="component" value="Unassembled WGS sequence"/>
</dbReference>
<dbReference type="RefSeq" id="WP_149352756.1">
    <property type="nucleotide sequence ID" value="NZ_VTRV01000066.1"/>
</dbReference>
<keyword evidence="4" id="KW-1185">Reference proteome</keyword>
<protein>
    <recommendedName>
        <fullName evidence="5">Secreted protein</fullName>
    </recommendedName>
</protein>
<evidence type="ECO:0000256" key="1">
    <source>
        <dbReference type="SAM" id="MobiDB-lite"/>
    </source>
</evidence>
<evidence type="ECO:0008006" key="5">
    <source>
        <dbReference type="Google" id="ProtNLM"/>
    </source>
</evidence>
<evidence type="ECO:0000256" key="2">
    <source>
        <dbReference type="SAM" id="SignalP"/>
    </source>
</evidence>
<reference evidence="3 4" key="1">
    <citation type="submission" date="2019-08" db="EMBL/GenBank/DDBJ databases">
        <title>Draft genome sequence of Lysobacter sp. UKS-15.</title>
        <authorList>
            <person name="Im W.-T."/>
        </authorList>
    </citation>
    <scope>NUCLEOTIDE SEQUENCE [LARGE SCALE GENOMIC DNA]</scope>
    <source>
        <strain evidence="3 4">UKS-15</strain>
    </source>
</reference>
<accession>A0A5D8Z6W2</accession>
<keyword evidence="2" id="KW-0732">Signal</keyword>
<feature type="compositionally biased region" description="Low complexity" evidence="1">
    <location>
        <begin position="61"/>
        <end position="70"/>
    </location>
</feature>
<dbReference type="AlphaFoldDB" id="A0A5D8Z6W2"/>
<feature type="signal peptide" evidence="2">
    <location>
        <begin position="1"/>
        <end position="22"/>
    </location>
</feature>
<evidence type="ECO:0000313" key="4">
    <source>
        <dbReference type="Proteomes" id="UP000323164"/>
    </source>
</evidence>
<evidence type="ECO:0000313" key="3">
    <source>
        <dbReference type="EMBL" id="TZF89862.1"/>
    </source>
</evidence>